<name>A0A8H3TWV9_9TREE</name>
<evidence type="ECO:0000313" key="6">
    <source>
        <dbReference type="Proteomes" id="UP000620104"/>
    </source>
</evidence>
<sequence>MSSKKAKLDLIVRQRYQNPIPPPAFPPLLVDIPVRLPLLIGKPDLVSEYAASLPLPMMIDSEIGMPLDLNAFGGMWTAETRGNPNLNPPRPTKTVAGKQQPQASPDAAALDPEDAALLEPPARSTILNGVVSSANYVQAGSLKQTYHKPEVAWLRNTTYLSRDTGKKVGGAGAGAGVSANGRSGERKGAGAGQVVVDDSMVAQQQAIEKTFWFHDHTRVEEMRHPLKPHLRAVDAFDLFPDEDAVKLNLNVVNFSERPAGSQAQRLSETELETSIMRPRKLDHFKGFNFYVVEDRVAQAPMPDEDHSDDSEASGEEKAKTKTVEAGQNGLDKWFEVRKEVLPPDEDEERNREDPTWKTIKMGRVRDYEITKRDEPNEIVLTFFDETDPVDPVVEYEAAKKRRENASAGDAGVNEVKEEQEDADDKDEDEDDDDDDLFGDEELAQEANGEKDPVSSTKDAVAEPLSTMTKRKAPGVYYGKIVSRVHVRKRRMMRTNDDLEDDDLWDNIILAYEAPNARKRARFDDIAKMFDPAWIERELARGNEEVVGDALDERADGYVSEAAAEEEEEE</sequence>
<dbReference type="GO" id="GO:0000993">
    <property type="term" value="F:RNA polymerase II complex binding"/>
    <property type="evidence" value="ECO:0007669"/>
    <property type="project" value="TreeGrafter"/>
</dbReference>
<dbReference type="InterPro" id="IPR007133">
    <property type="entry name" value="RNA_pol_II-assoc_Paf1"/>
</dbReference>
<feature type="region of interest" description="Disordered" evidence="4">
    <location>
        <begin position="80"/>
        <end position="110"/>
    </location>
</feature>
<dbReference type="GO" id="GO:0003682">
    <property type="term" value="F:chromatin binding"/>
    <property type="evidence" value="ECO:0007669"/>
    <property type="project" value="TreeGrafter"/>
</dbReference>
<dbReference type="PANTHER" id="PTHR23188">
    <property type="entry name" value="RNA POLYMERASE II-ASSOCIATED FACTOR 1 HOMOLOG"/>
    <property type="match status" value="1"/>
</dbReference>
<gene>
    <name evidence="5" type="ORF">NliqN6_4975</name>
</gene>
<dbReference type="Proteomes" id="UP000620104">
    <property type="component" value="Unassembled WGS sequence"/>
</dbReference>
<protein>
    <submittedName>
        <fullName evidence="5">Uncharacterized protein</fullName>
    </submittedName>
</protein>
<evidence type="ECO:0000313" key="5">
    <source>
        <dbReference type="EMBL" id="GHJ88573.1"/>
    </source>
</evidence>
<evidence type="ECO:0000256" key="2">
    <source>
        <dbReference type="ARBA" id="ARBA00007560"/>
    </source>
</evidence>
<organism evidence="5 6">
    <name type="scientific">Naganishia liquefaciens</name>
    <dbReference type="NCBI Taxonomy" id="104408"/>
    <lineage>
        <taxon>Eukaryota</taxon>
        <taxon>Fungi</taxon>
        <taxon>Dikarya</taxon>
        <taxon>Basidiomycota</taxon>
        <taxon>Agaricomycotina</taxon>
        <taxon>Tremellomycetes</taxon>
        <taxon>Filobasidiales</taxon>
        <taxon>Filobasidiaceae</taxon>
        <taxon>Naganishia</taxon>
    </lineage>
</organism>
<reference evidence="5" key="1">
    <citation type="submission" date="2020-07" db="EMBL/GenBank/DDBJ databases">
        <title>Draft Genome Sequence of a Deep-Sea Yeast, Naganishia (Cryptococcus) liquefaciens strain N6.</title>
        <authorList>
            <person name="Han Y.W."/>
            <person name="Kajitani R."/>
            <person name="Morimoto H."/>
            <person name="Parhat M."/>
            <person name="Tsubouchi H."/>
            <person name="Bakenova O."/>
            <person name="Ogata M."/>
            <person name="Argunhan B."/>
            <person name="Aoki R."/>
            <person name="Kajiwara S."/>
            <person name="Itoh T."/>
            <person name="Iwasaki H."/>
        </authorList>
    </citation>
    <scope>NUCLEOTIDE SEQUENCE</scope>
    <source>
        <strain evidence="5">N6</strain>
    </source>
</reference>
<feature type="region of interest" description="Disordered" evidence="4">
    <location>
        <begin position="299"/>
        <end position="323"/>
    </location>
</feature>
<keyword evidence="3" id="KW-0539">Nucleus</keyword>
<keyword evidence="6" id="KW-1185">Reference proteome</keyword>
<dbReference type="AlphaFoldDB" id="A0A8H3TWV9"/>
<comment type="caution">
    <text evidence="5">The sequence shown here is derived from an EMBL/GenBank/DDBJ whole genome shotgun (WGS) entry which is preliminary data.</text>
</comment>
<feature type="region of interest" description="Disordered" evidence="4">
    <location>
        <begin position="169"/>
        <end position="189"/>
    </location>
</feature>
<feature type="region of interest" description="Disordered" evidence="4">
    <location>
        <begin position="400"/>
        <end position="463"/>
    </location>
</feature>
<dbReference type="GO" id="GO:0006368">
    <property type="term" value="P:transcription elongation by RNA polymerase II"/>
    <property type="evidence" value="ECO:0007669"/>
    <property type="project" value="InterPro"/>
</dbReference>
<dbReference type="GO" id="GO:0016593">
    <property type="term" value="C:Cdc73/Paf1 complex"/>
    <property type="evidence" value="ECO:0007669"/>
    <property type="project" value="InterPro"/>
</dbReference>
<accession>A0A8H3TWV9</accession>
<proteinExistence type="inferred from homology"/>
<comment type="subcellular location">
    <subcellularLocation>
        <location evidence="1">Nucleus</location>
    </subcellularLocation>
</comment>
<dbReference type="OrthoDB" id="10260285at2759"/>
<evidence type="ECO:0000256" key="3">
    <source>
        <dbReference type="ARBA" id="ARBA00023242"/>
    </source>
</evidence>
<evidence type="ECO:0000256" key="4">
    <source>
        <dbReference type="SAM" id="MobiDB-lite"/>
    </source>
</evidence>
<evidence type="ECO:0000256" key="1">
    <source>
        <dbReference type="ARBA" id="ARBA00004123"/>
    </source>
</evidence>
<dbReference type="Pfam" id="PF03985">
    <property type="entry name" value="Paf1"/>
    <property type="match status" value="1"/>
</dbReference>
<feature type="compositionally biased region" description="Acidic residues" evidence="4">
    <location>
        <begin position="417"/>
        <end position="443"/>
    </location>
</feature>
<dbReference type="EMBL" id="BLZA01000030">
    <property type="protein sequence ID" value="GHJ88573.1"/>
    <property type="molecule type" value="Genomic_DNA"/>
</dbReference>
<comment type="similarity">
    <text evidence="2">Belongs to the PAF1 family.</text>
</comment>
<dbReference type="PANTHER" id="PTHR23188:SF12">
    <property type="entry name" value="RNA POLYMERASE II-ASSOCIATED FACTOR 1 HOMOLOG"/>
    <property type="match status" value="1"/>
</dbReference>